<dbReference type="PANTHER" id="PTHR43775">
    <property type="entry name" value="FATTY ACID SYNTHASE"/>
    <property type="match status" value="1"/>
</dbReference>
<dbReference type="InterPro" id="IPR036736">
    <property type="entry name" value="ACP-like_sf"/>
</dbReference>
<evidence type="ECO:0000256" key="5">
    <source>
        <dbReference type="ARBA" id="ARBA00023268"/>
    </source>
</evidence>
<dbReference type="SUPFAM" id="SSF55048">
    <property type="entry name" value="Probable ACP-binding domain of malonyl-CoA ACP transacylase"/>
    <property type="match status" value="1"/>
</dbReference>
<feature type="domain" description="Carrier" evidence="8">
    <location>
        <begin position="2417"/>
        <end position="2493"/>
    </location>
</feature>
<evidence type="ECO:0000259" key="10">
    <source>
        <dbReference type="PROSITE" id="PS52019"/>
    </source>
</evidence>
<dbReference type="SMART" id="SM00822">
    <property type="entry name" value="PKS_KR"/>
    <property type="match status" value="1"/>
</dbReference>
<dbReference type="Pfam" id="PF14765">
    <property type="entry name" value="PS-DH"/>
    <property type="match status" value="1"/>
</dbReference>
<dbReference type="Pfam" id="PF13489">
    <property type="entry name" value="Methyltransf_23"/>
    <property type="match status" value="1"/>
</dbReference>
<feature type="region of interest" description="N-terminal hotdog fold" evidence="6">
    <location>
        <begin position="955"/>
        <end position="1090"/>
    </location>
</feature>
<dbReference type="InterPro" id="IPR042104">
    <property type="entry name" value="PKS_dehydratase_sf"/>
</dbReference>
<dbReference type="InterPro" id="IPR049900">
    <property type="entry name" value="PKS_mFAS_DH"/>
</dbReference>
<dbReference type="InterPro" id="IPR032821">
    <property type="entry name" value="PKS_assoc"/>
</dbReference>
<dbReference type="Proteomes" id="UP001392437">
    <property type="component" value="Unassembled WGS sequence"/>
</dbReference>
<dbReference type="SMART" id="SM00823">
    <property type="entry name" value="PKS_PP"/>
    <property type="match status" value="1"/>
</dbReference>
<dbReference type="InterPro" id="IPR050091">
    <property type="entry name" value="PKS_NRPS_Biosynth_Enz"/>
</dbReference>
<dbReference type="Pfam" id="PF00550">
    <property type="entry name" value="PP-binding"/>
    <property type="match status" value="1"/>
</dbReference>
<dbReference type="GO" id="GO:0031177">
    <property type="term" value="F:phosphopantetheine binding"/>
    <property type="evidence" value="ECO:0007669"/>
    <property type="project" value="InterPro"/>
</dbReference>
<feature type="domain" description="PKS/mFAS DH" evidence="10">
    <location>
        <begin position="955"/>
        <end position="1260"/>
    </location>
</feature>
<dbReference type="SMART" id="SM00826">
    <property type="entry name" value="PKS_DH"/>
    <property type="match status" value="1"/>
</dbReference>
<sequence>MSGYTEEPIAVIGSGCRFPGGASTPSKLWDLLKAPRDVGSKITQFAAESFYHKKGDHHGTSNVLNAYMLAEDTRLFDTQFFGIPSSEADSIDPQQRLLMEVVYEALESSGHQIEELSGTPTAAYVGVMCNDYAHITYHDLESLPKYAATGTAASILANRISYFFNWTGPSMTIDTACSSSLIATHQAVQSLRRGESNLAVAAGTNLIFGPTNFVAESNLSMLSPTGRSRMWDASADGYARGEGVAAVILKRLSDAIADGDAIECIIRETGANQDGRTPGITMPSSSQQAELIRETYTRAGLSVNDSRCQYFEAHGTGTQAGDPQEAGAIYRAFYSNKENTSPDDVLYVGSIKTVIGHTEGTAGLAGLLKASLSIKHGVIPPNLLFENLNPSVEPYYGNLQILTEPKPWPALPAGEPRRASVNSFGFGGANAHAIIESYDPVFWKQQRRALEIQAQPQAALATVPFLFSANSEKTLAAQIEAYLSFLADADDANGTTNVRDLAHTLSRRSAFSLRAYCSAHTLSALREKLAAKLAAKSDKGQALGVRPAHKTKAIIGVFTGQGAQWARMGYELVQASPFAAGVLESMEECLRSLPEHYRPEWSLREELSKAADVSRVMQGEFSQPLCTAVQVVLVDMLRQVGVRFKAVVGHSSGEIGAAYAAGFLTARDAIRIAYYRGRLGKLASGEDGTAGAMLAVGASMEDASELANLPTMKRHGKFNVAASNSSASVTVSGDKTAIERAQFIFEDEKKFARLLKVDTAYHSHHMKPCASPYLDAMGYSRVEIQQPDPQNDCKWYSSVLGGDEVTMDMKKDLEGQYWVDNLLQPVLFSQALEKAVEAIGVPAMALEVGAHAALKGPASLVIEEKGGSGVPYSGVLARDTNDVETFSEALGAIWANVGASAVDMRKVDGLFIKEDTEDKPAFLKEAPKYAWDHSQTFWAESRLSRSLRLRPKGHHELLGVRLEGSDNVARWRNFIKPGELSWTQGHQIQGQTIFPGAGFAAMAIEAAKALVEGTEEISTIELQDLTISRAVGFMDENYGVESVVTLSNINQEKASGVLECDFNCETAATKDSPPGTTSAAHIIMTLGSGSVDALPCLDVASSKGLKMTEVNPEIFYNSLAKLGYNYSDMFSGIKSLKRSTETCSGEINIEPEESYTTDLLVHPAPLDVAFQGIFGAIGAPGDGQLWTLMVPTIIRSIRINPTVIKDTSCLGTTLNFNASVSIEPGTHKVAGDVDVFDGEGKAMLVIEGLHVTPVTQVTAKDDTQKMSEIVWGAEKPDLTQGLAKFWEESVPVQDLLAERVAFFYLKHLEALFPASEREELGWHQKKYLSWVTSLIDEVAIGTHPTVCKEWLLDTQELIDNITANRDMAYLTIPGNNLPGFIRGEAAALEHKDFLETYRSKLGVSEYVDQLGRVMGQLSHKTSNMEILEIDASDGFVTDVILSYVGDAFGSYTFTDRSGASFPDMQAKYKAHAEKFSYEILDIEADTTNTGDLTASGYDIIVVPNGLHSAKNAEATLTALRKLLKPGGHLLLLEFTDANPILPNFILGTEASWWTGEDDEERTRHQPLVSQDEWDAIMKSSGFSGIDMATPSTGTSRVSLSLMLTQAVDKQIKLLRQPLEAENAHELIRLPKLLLLASSSPAMAALQAEILAKLEPFGGDVEVVEQLDQLRESHFGPKQLVLSLLEVEAPIMDPLTAEKWAALQQLTEKALNVLWVTRGAQGGENPFSNMMVAIGRCMVHERPELKIQCVDFGLRDAVDAAYVAETLLRLHVASTWKSFAQPYEPAWALEREIRIVNGQSIIPRCMPCKRVDDRYNSTRRVIRKPVSLEKTLVSVETHAGAPCELREISLPPWGTVAPERSLEVHVVRSTLTALELPYLGSLYVVIGKLASTGQKVLALTDAQHSVVSVSSDWITAVDVPDAQDTSLLVAASYLFMAESFLSQINKGTSLLVHEPTDLIASALKSVASNRGVAISFTTSNKQSKVDAEYLHPSASRKTVQAALPPRLAGFLDLSSLQDSKVNGDRIAKHIRHNVRRLTLSEYFVNEARANPHSSTQVASYLLEYAFSFYKTHSGVIAPLDGARELGIADVPGYDREAQGLKLDVIDWTRETQAMVKLAPPEDVVRFRSDKTYWLAGLTGELGLSLTRWMVQRGARHVVMTSRKPNVDAAWLKMMEEAGAHIATLPMDITDEASVRATYETINKTMPAIVGVCNGAMVLNDGLMANQSFEDFNATLLPKVKGTQFLDALFPDPTLDFFMVFSSLAWMTGNIGQCSYASANGFMCGVVEGRRRRGLAGSAINLAGIYGIGYISTREASLMDRLEKIGYSNISEWDYLQFFAEAALAGRPETTTADLAWDIASAVRPGDPEAENPPPWLDVPRFCFFKKVKSHSKKDGEGAATQSVRAQLKQQTTMDGVKAVLQAGLVGTLYRLLSLNPEDNSISPDTSLIELGIDSLIAVDMRFWYTRELDLDLPVLKLLGGATVEDMVEDTVVRLSPDLIANVKDAAAAPAEGGDDKEGGSESKPEEAEQSADGSESGSGANDSASDDGLTTLTAVTRPESVAENSEDDKSAADQPGFPL</sequence>
<dbReference type="Pfam" id="PF16197">
    <property type="entry name" value="KAsynt_C_assoc"/>
    <property type="match status" value="1"/>
</dbReference>
<dbReference type="Gene3D" id="3.40.50.150">
    <property type="entry name" value="Vaccinia Virus protein VP39"/>
    <property type="match status" value="1"/>
</dbReference>
<evidence type="ECO:0000313" key="11">
    <source>
        <dbReference type="EMBL" id="KAK8105201.1"/>
    </source>
</evidence>
<keyword evidence="1" id="KW-0596">Phosphopantetheine</keyword>
<feature type="active site" description="Proton donor; for dehydratase activity" evidence="6">
    <location>
        <position position="1167"/>
    </location>
</feature>
<feature type="domain" description="Ketosynthase family 3 (KS3)" evidence="9">
    <location>
        <begin position="6"/>
        <end position="437"/>
    </location>
</feature>
<dbReference type="InterPro" id="IPR016039">
    <property type="entry name" value="Thiolase-like"/>
</dbReference>
<dbReference type="InterPro" id="IPR014030">
    <property type="entry name" value="Ketoacyl_synth_N"/>
</dbReference>
<dbReference type="Pfam" id="PF21089">
    <property type="entry name" value="PKS_DH_N"/>
    <property type="match status" value="1"/>
</dbReference>
<dbReference type="InterPro" id="IPR020806">
    <property type="entry name" value="PKS_PP-bd"/>
</dbReference>
<dbReference type="GO" id="GO:0016491">
    <property type="term" value="F:oxidoreductase activity"/>
    <property type="evidence" value="ECO:0007669"/>
    <property type="project" value="UniProtKB-KW"/>
</dbReference>
<dbReference type="InterPro" id="IPR049551">
    <property type="entry name" value="PKS_DH_C"/>
</dbReference>
<dbReference type="InterPro" id="IPR009081">
    <property type="entry name" value="PP-bd_ACP"/>
</dbReference>
<dbReference type="InterPro" id="IPR036291">
    <property type="entry name" value="NAD(P)-bd_dom_sf"/>
</dbReference>
<dbReference type="GO" id="GO:0004312">
    <property type="term" value="F:fatty acid synthase activity"/>
    <property type="evidence" value="ECO:0007669"/>
    <property type="project" value="TreeGrafter"/>
</dbReference>
<evidence type="ECO:0000256" key="4">
    <source>
        <dbReference type="ARBA" id="ARBA00023002"/>
    </source>
</evidence>
<dbReference type="Gene3D" id="1.10.1200.10">
    <property type="entry name" value="ACP-like"/>
    <property type="match status" value="1"/>
</dbReference>
<name>A0AAW0QSI0_9PEZI</name>
<dbReference type="PROSITE" id="PS52019">
    <property type="entry name" value="PKS_MFAS_DH"/>
    <property type="match status" value="1"/>
</dbReference>
<dbReference type="SMART" id="SM00827">
    <property type="entry name" value="PKS_AT"/>
    <property type="match status" value="1"/>
</dbReference>
<dbReference type="GO" id="GO:0044550">
    <property type="term" value="P:secondary metabolite biosynthetic process"/>
    <property type="evidence" value="ECO:0007669"/>
    <property type="project" value="UniProtKB-ARBA"/>
</dbReference>
<evidence type="ECO:0000256" key="2">
    <source>
        <dbReference type="ARBA" id="ARBA00022553"/>
    </source>
</evidence>
<feature type="compositionally biased region" description="Basic and acidic residues" evidence="7">
    <location>
        <begin position="2512"/>
        <end position="2525"/>
    </location>
</feature>
<dbReference type="PANTHER" id="PTHR43775:SF20">
    <property type="entry name" value="HYBRID PKS-NRPS SYNTHETASE APDA"/>
    <property type="match status" value="1"/>
</dbReference>
<dbReference type="InterPro" id="IPR020807">
    <property type="entry name" value="PKS_DH"/>
</dbReference>
<dbReference type="InterPro" id="IPR029063">
    <property type="entry name" value="SAM-dependent_MTases_sf"/>
</dbReference>
<evidence type="ECO:0000313" key="12">
    <source>
        <dbReference type="Proteomes" id="UP001392437"/>
    </source>
</evidence>
<keyword evidence="2" id="KW-0597">Phosphoprotein</keyword>
<feature type="region of interest" description="C-terminal hotdog fold" evidence="6">
    <location>
        <begin position="1107"/>
        <end position="1260"/>
    </location>
</feature>
<keyword evidence="4" id="KW-0560">Oxidoreductase</keyword>
<keyword evidence="5" id="KW-0511">Multifunctional enzyme</keyword>
<feature type="compositionally biased region" description="Low complexity" evidence="7">
    <location>
        <begin position="2529"/>
        <end position="2547"/>
    </location>
</feature>
<evidence type="ECO:0000256" key="3">
    <source>
        <dbReference type="ARBA" id="ARBA00022679"/>
    </source>
</evidence>
<dbReference type="SUPFAM" id="SSF53901">
    <property type="entry name" value="Thiolase-like"/>
    <property type="match status" value="1"/>
</dbReference>
<dbReference type="Pfam" id="PF00698">
    <property type="entry name" value="Acyl_transf_1"/>
    <property type="match status" value="1"/>
</dbReference>
<dbReference type="CDD" id="cd00833">
    <property type="entry name" value="PKS"/>
    <property type="match status" value="1"/>
</dbReference>
<dbReference type="InterPro" id="IPR049552">
    <property type="entry name" value="PKS_DH_N"/>
</dbReference>
<evidence type="ECO:0000256" key="1">
    <source>
        <dbReference type="ARBA" id="ARBA00022450"/>
    </source>
</evidence>
<dbReference type="SUPFAM" id="SSF51735">
    <property type="entry name" value="NAD(P)-binding Rossmann-fold domains"/>
    <property type="match status" value="1"/>
</dbReference>
<dbReference type="Gene3D" id="3.40.47.10">
    <property type="match status" value="1"/>
</dbReference>
<evidence type="ECO:0000259" key="9">
    <source>
        <dbReference type="PROSITE" id="PS52004"/>
    </source>
</evidence>
<feature type="active site" description="Proton acceptor; for dehydratase activity" evidence="6">
    <location>
        <position position="986"/>
    </location>
</feature>
<gene>
    <name evidence="11" type="ORF">PG999_008560</name>
</gene>
<dbReference type="EMBL" id="JAQQWP010000008">
    <property type="protein sequence ID" value="KAK8105201.1"/>
    <property type="molecule type" value="Genomic_DNA"/>
</dbReference>
<dbReference type="InterPro" id="IPR001227">
    <property type="entry name" value="Ac_transferase_dom_sf"/>
</dbReference>
<dbReference type="InterPro" id="IPR016036">
    <property type="entry name" value="Malonyl_transacylase_ACP-bd"/>
</dbReference>
<evidence type="ECO:0000256" key="7">
    <source>
        <dbReference type="SAM" id="MobiDB-lite"/>
    </source>
</evidence>
<protein>
    <submittedName>
        <fullName evidence="11">Hybrid NRPS/PKS enzyme</fullName>
    </submittedName>
</protein>
<dbReference type="PROSITE" id="PS52004">
    <property type="entry name" value="KS3_2"/>
    <property type="match status" value="1"/>
</dbReference>
<keyword evidence="3" id="KW-0808">Transferase</keyword>
<dbReference type="Pfam" id="PF02801">
    <property type="entry name" value="Ketoacyl-synt_C"/>
    <property type="match status" value="1"/>
</dbReference>
<dbReference type="SUPFAM" id="SSF47336">
    <property type="entry name" value="ACP-like"/>
    <property type="match status" value="1"/>
</dbReference>
<dbReference type="InterPro" id="IPR020841">
    <property type="entry name" value="PKS_Beta-ketoAc_synthase_dom"/>
</dbReference>
<dbReference type="Gene3D" id="3.40.366.10">
    <property type="entry name" value="Malonyl-Coenzyme A Acyl Carrier Protein, domain 2"/>
    <property type="match status" value="1"/>
</dbReference>
<dbReference type="InterPro" id="IPR013968">
    <property type="entry name" value="PKS_KR"/>
</dbReference>
<keyword evidence="12" id="KW-1185">Reference proteome</keyword>
<organism evidence="11 12">
    <name type="scientific">Apiospora kogelbergensis</name>
    <dbReference type="NCBI Taxonomy" id="1337665"/>
    <lineage>
        <taxon>Eukaryota</taxon>
        <taxon>Fungi</taxon>
        <taxon>Dikarya</taxon>
        <taxon>Ascomycota</taxon>
        <taxon>Pezizomycotina</taxon>
        <taxon>Sordariomycetes</taxon>
        <taxon>Xylariomycetidae</taxon>
        <taxon>Amphisphaeriales</taxon>
        <taxon>Apiosporaceae</taxon>
        <taxon>Apiospora</taxon>
    </lineage>
</organism>
<accession>A0AAW0QSI0</accession>
<dbReference type="InterPro" id="IPR057326">
    <property type="entry name" value="KR_dom"/>
</dbReference>
<feature type="region of interest" description="Disordered" evidence="7">
    <location>
        <begin position="2504"/>
        <end position="2578"/>
    </location>
</feature>
<dbReference type="GO" id="GO:0006633">
    <property type="term" value="P:fatty acid biosynthetic process"/>
    <property type="evidence" value="ECO:0007669"/>
    <property type="project" value="TreeGrafter"/>
</dbReference>
<dbReference type="InterPro" id="IPR014031">
    <property type="entry name" value="Ketoacyl_synth_C"/>
</dbReference>
<dbReference type="SUPFAM" id="SSF53335">
    <property type="entry name" value="S-adenosyl-L-methionine-dependent methyltransferases"/>
    <property type="match status" value="1"/>
</dbReference>
<reference evidence="11 12" key="1">
    <citation type="submission" date="2023-01" db="EMBL/GenBank/DDBJ databases">
        <title>Analysis of 21 Apiospora genomes using comparative genomics revels a genus with tremendous synthesis potential of carbohydrate active enzymes and secondary metabolites.</title>
        <authorList>
            <person name="Sorensen T."/>
        </authorList>
    </citation>
    <scope>NUCLEOTIDE SEQUENCE [LARGE SCALE GENOMIC DNA]</scope>
    <source>
        <strain evidence="11 12">CBS 117206</strain>
    </source>
</reference>
<dbReference type="Pfam" id="PF08659">
    <property type="entry name" value="KR"/>
    <property type="match status" value="1"/>
</dbReference>
<dbReference type="InterPro" id="IPR016035">
    <property type="entry name" value="Acyl_Trfase/lysoPLipase"/>
</dbReference>
<evidence type="ECO:0000259" key="8">
    <source>
        <dbReference type="PROSITE" id="PS50075"/>
    </source>
</evidence>
<dbReference type="SUPFAM" id="SSF52151">
    <property type="entry name" value="FabD/lysophospholipase-like"/>
    <property type="match status" value="1"/>
</dbReference>
<comment type="caution">
    <text evidence="11">The sequence shown here is derived from an EMBL/GenBank/DDBJ whole genome shotgun (WGS) entry which is preliminary data.</text>
</comment>
<dbReference type="Gene3D" id="3.40.50.720">
    <property type="entry name" value="NAD(P)-binding Rossmann-like Domain"/>
    <property type="match status" value="2"/>
</dbReference>
<proteinExistence type="predicted"/>
<dbReference type="Pfam" id="PF00109">
    <property type="entry name" value="ketoacyl-synt"/>
    <property type="match status" value="1"/>
</dbReference>
<dbReference type="PROSITE" id="PS50075">
    <property type="entry name" value="CARRIER"/>
    <property type="match status" value="1"/>
</dbReference>
<evidence type="ECO:0000256" key="6">
    <source>
        <dbReference type="PROSITE-ProRule" id="PRU01363"/>
    </source>
</evidence>
<dbReference type="Gene3D" id="3.10.129.110">
    <property type="entry name" value="Polyketide synthase dehydratase"/>
    <property type="match status" value="1"/>
</dbReference>
<dbReference type="InterPro" id="IPR014043">
    <property type="entry name" value="Acyl_transferase_dom"/>
</dbReference>
<dbReference type="SMART" id="SM00825">
    <property type="entry name" value="PKS_KS"/>
    <property type="match status" value="1"/>
</dbReference>